<dbReference type="AlphaFoldDB" id="A0A3P8H6U6"/>
<feature type="repeat" description="ANK" evidence="3">
    <location>
        <begin position="277"/>
        <end position="309"/>
    </location>
</feature>
<proteinExistence type="predicted"/>
<evidence type="ECO:0000256" key="1">
    <source>
        <dbReference type="ARBA" id="ARBA00022737"/>
    </source>
</evidence>
<dbReference type="PROSITE" id="PS50088">
    <property type="entry name" value="ANK_REPEAT"/>
    <property type="match status" value="1"/>
</dbReference>
<dbReference type="PANTHER" id="PTHR24198:SF165">
    <property type="entry name" value="ANKYRIN REPEAT-CONTAINING PROTEIN-RELATED"/>
    <property type="match status" value="1"/>
</dbReference>
<dbReference type="InterPro" id="IPR036770">
    <property type="entry name" value="Ankyrin_rpt-contain_sf"/>
</dbReference>
<sequence>MVQSGVPVNVTFPASLPESVKELIRPGETLLMACARLGLESAALFLLEQTHSPVDTTFRLDSGETVFHLAVESELRALCTRLVTKHDVDPNQFRTVQRTCESPVLLPSSLSPDTVVKNGHKLHPVTVPPESVNPFDLFPDDDQELHESCAAFARDPTQMTQRMDPDGQGQPSGDVLETKTPVRMVQCERCTPLHMAILHGLPELIELYLEHKAQREPNWFLLNHDDESAFSLALWNGQFDLANRILIAASKSSYDRTGSVANSTESDVLARFTAQSDRPSLLHRAVTRGQLETVRFLIRHGVDVNESLSDSNFAAHLDTDPNQFVCPLLTALMNHMLPIADLLVRIRSKDAKARLMSIYGRGDND</sequence>
<dbReference type="EMBL" id="UZAN01043896">
    <property type="protein sequence ID" value="VDP79528.1"/>
    <property type="molecule type" value="Genomic_DNA"/>
</dbReference>
<dbReference type="Pfam" id="PF00023">
    <property type="entry name" value="Ank"/>
    <property type="match status" value="1"/>
</dbReference>
<keyword evidence="5" id="KW-1185">Reference proteome</keyword>
<evidence type="ECO:0000313" key="5">
    <source>
        <dbReference type="Proteomes" id="UP000272942"/>
    </source>
</evidence>
<evidence type="ECO:0000256" key="2">
    <source>
        <dbReference type="ARBA" id="ARBA00023043"/>
    </source>
</evidence>
<dbReference type="Gene3D" id="1.25.40.20">
    <property type="entry name" value="Ankyrin repeat-containing domain"/>
    <property type="match status" value="2"/>
</dbReference>
<dbReference type="SUPFAM" id="SSF48403">
    <property type="entry name" value="Ankyrin repeat"/>
    <property type="match status" value="1"/>
</dbReference>
<organism evidence="4 5">
    <name type="scientific">Echinostoma caproni</name>
    <dbReference type="NCBI Taxonomy" id="27848"/>
    <lineage>
        <taxon>Eukaryota</taxon>
        <taxon>Metazoa</taxon>
        <taxon>Spiralia</taxon>
        <taxon>Lophotrochozoa</taxon>
        <taxon>Platyhelminthes</taxon>
        <taxon>Trematoda</taxon>
        <taxon>Digenea</taxon>
        <taxon>Plagiorchiida</taxon>
        <taxon>Echinostomata</taxon>
        <taxon>Echinostomatoidea</taxon>
        <taxon>Echinostomatidae</taxon>
        <taxon>Echinostoma</taxon>
    </lineage>
</organism>
<name>A0A3P8H6U6_9TREM</name>
<dbReference type="Proteomes" id="UP000272942">
    <property type="component" value="Unassembled WGS sequence"/>
</dbReference>
<dbReference type="Pfam" id="PF13606">
    <property type="entry name" value="Ank_3"/>
    <property type="match status" value="1"/>
</dbReference>
<dbReference type="OrthoDB" id="2306477at2759"/>
<protein>
    <submittedName>
        <fullName evidence="4">Uncharacterized protein</fullName>
    </submittedName>
</protein>
<dbReference type="InterPro" id="IPR002110">
    <property type="entry name" value="Ankyrin_rpt"/>
</dbReference>
<reference evidence="4 5" key="1">
    <citation type="submission" date="2018-11" db="EMBL/GenBank/DDBJ databases">
        <authorList>
            <consortium name="Pathogen Informatics"/>
        </authorList>
    </citation>
    <scope>NUCLEOTIDE SEQUENCE [LARGE SCALE GENOMIC DNA]</scope>
    <source>
        <strain evidence="4 5">Egypt</strain>
    </source>
</reference>
<keyword evidence="2 3" id="KW-0040">ANK repeat</keyword>
<gene>
    <name evidence="4" type="ORF">ECPE_LOCUS6858</name>
</gene>
<accession>A0A3P8H6U6</accession>
<evidence type="ECO:0000256" key="3">
    <source>
        <dbReference type="PROSITE-ProRule" id="PRU00023"/>
    </source>
</evidence>
<dbReference type="PROSITE" id="PS50297">
    <property type="entry name" value="ANK_REP_REGION"/>
    <property type="match status" value="1"/>
</dbReference>
<dbReference type="PANTHER" id="PTHR24198">
    <property type="entry name" value="ANKYRIN REPEAT AND PROTEIN KINASE DOMAIN-CONTAINING PROTEIN"/>
    <property type="match status" value="1"/>
</dbReference>
<keyword evidence="1" id="KW-0677">Repeat</keyword>
<evidence type="ECO:0000313" key="4">
    <source>
        <dbReference type="EMBL" id="VDP79528.1"/>
    </source>
</evidence>
<dbReference type="SMART" id="SM00248">
    <property type="entry name" value="ANK"/>
    <property type="match status" value="5"/>
</dbReference>